<keyword evidence="4" id="KW-0256">Endoplasmic reticulum</keyword>
<evidence type="ECO:0000256" key="6">
    <source>
        <dbReference type="ARBA" id="ARBA00022989"/>
    </source>
</evidence>
<evidence type="ECO:0000256" key="1">
    <source>
        <dbReference type="ARBA" id="ARBA00004163"/>
    </source>
</evidence>
<gene>
    <name evidence="12" type="ORF">L249_6822</name>
</gene>
<comment type="similarity">
    <text evidence="9">Belongs to the SEC20 family.</text>
</comment>
<dbReference type="InterPro" id="IPR056173">
    <property type="entry name" value="Sec20_C"/>
</dbReference>
<name>A0A367LL35_9HYPO</name>
<keyword evidence="5" id="KW-0931">ER-Golgi transport</keyword>
<evidence type="ECO:0000256" key="7">
    <source>
        <dbReference type="ARBA" id="ARBA00023054"/>
    </source>
</evidence>
<evidence type="ECO:0000256" key="4">
    <source>
        <dbReference type="ARBA" id="ARBA00022824"/>
    </source>
</evidence>
<evidence type="ECO:0000256" key="2">
    <source>
        <dbReference type="ARBA" id="ARBA00022448"/>
    </source>
</evidence>
<dbReference type="EMBL" id="LKCN02000003">
    <property type="protein sequence ID" value="RCI15097.1"/>
    <property type="molecule type" value="Genomic_DNA"/>
</dbReference>
<keyword evidence="8" id="KW-0472">Membrane</keyword>
<sequence>MWKLVPVDSRRKAALFVPNMSLQGLHERLTALQETTTKLRDLIDRLARLDLPPSSADAVAVDDEGGDLGAEIGQLLRSGLEEQELLWEDLKYARPEGHDKARLKEGTERLAVQLASHRAAFRKARLVAKRKLEATQRQERDDFIRSLSMATEQPSDEAQPPPARRPARQSHQEQKSTLSREDQLTVGASGNVTTALRRTHDLMAAELSRSEFAHQTLTESSAALKQLDESYMSIEGMLASSRDLLGTLLRSQKSDTWYLQTALYMLMATGGWLVFRRLLYGPMWWLMWLPLRTLFGLGSRAGGVVFKGRQSDASGVPAGGPEEAQPAAVVGLPGDELPTARVGGQEDADMGSVMDRVREAVDAVADADDLAGREEAASSGDAVAEEGNPKNRMWEEAEEARAWHKEDYYVRDQESQVGSEQVQYRDEL</sequence>
<comment type="caution">
    <text evidence="12">The sequence shown here is derived from an EMBL/GenBank/DDBJ whole genome shotgun (WGS) entry which is preliminary data.</text>
</comment>
<keyword evidence="6" id="KW-1133">Transmembrane helix</keyword>
<dbReference type="OrthoDB" id="46868at2759"/>
<evidence type="ECO:0000256" key="5">
    <source>
        <dbReference type="ARBA" id="ARBA00022892"/>
    </source>
</evidence>
<dbReference type="Pfam" id="PF03908">
    <property type="entry name" value="Sec20"/>
    <property type="match status" value="1"/>
</dbReference>
<dbReference type="STRING" id="1330021.A0A367LL35"/>
<protein>
    <recommendedName>
        <fullName evidence="11">Sec20 C-terminal domain-containing protein</fullName>
    </recommendedName>
</protein>
<dbReference type="PANTHER" id="PTHR12825:SF0">
    <property type="entry name" value="VESICLE TRANSPORT PROTEIN SEC20"/>
    <property type="match status" value="1"/>
</dbReference>
<feature type="region of interest" description="Disordered" evidence="10">
    <location>
        <begin position="372"/>
        <end position="393"/>
    </location>
</feature>
<dbReference type="GO" id="GO:0031201">
    <property type="term" value="C:SNARE complex"/>
    <property type="evidence" value="ECO:0007669"/>
    <property type="project" value="TreeGrafter"/>
</dbReference>
<proteinExistence type="inferred from homology"/>
<evidence type="ECO:0000256" key="3">
    <source>
        <dbReference type="ARBA" id="ARBA00022692"/>
    </source>
</evidence>
<organism evidence="12 13">
    <name type="scientific">Ophiocordyceps polyrhachis-furcata BCC 54312</name>
    <dbReference type="NCBI Taxonomy" id="1330021"/>
    <lineage>
        <taxon>Eukaryota</taxon>
        <taxon>Fungi</taxon>
        <taxon>Dikarya</taxon>
        <taxon>Ascomycota</taxon>
        <taxon>Pezizomycotina</taxon>
        <taxon>Sordariomycetes</taxon>
        <taxon>Hypocreomycetidae</taxon>
        <taxon>Hypocreales</taxon>
        <taxon>Ophiocordycipitaceae</taxon>
        <taxon>Ophiocordyceps</taxon>
    </lineage>
</organism>
<comment type="subcellular location">
    <subcellularLocation>
        <location evidence="1">Endoplasmic reticulum membrane</location>
        <topology evidence="1">Single-pass type IV membrane protein</topology>
    </subcellularLocation>
</comment>
<feature type="domain" description="Sec20 C-terminal" evidence="11">
    <location>
        <begin position="191"/>
        <end position="278"/>
    </location>
</feature>
<accession>A0A367LL35</accession>
<dbReference type="PANTHER" id="PTHR12825">
    <property type="entry name" value="BNIP1-RELATED"/>
    <property type="match status" value="1"/>
</dbReference>
<feature type="region of interest" description="Disordered" evidence="10">
    <location>
        <begin position="150"/>
        <end position="184"/>
    </location>
</feature>
<feature type="compositionally biased region" description="Basic and acidic residues" evidence="10">
    <location>
        <begin position="170"/>
        <end position="183"/>
    </location>
</feature>
<keyword evidence="13" id="KW-1185">Reference proteome</keyword>
<evidence type="ECO:0000313" key="13">
    <source>
        <dbReference type="Proteomes" id="UP000253664"/>
    </source>
</evidence>
<evidence type="ECO:0000259" key="11">
    <source>
        <dbReference type="Pfam" id="PF03908"/>
    </source>
</evidence>
<keyword evidence="2" id="KW-0813">Transport</keyword>
<keyword evidence="3" id="KW-0812">Transmembrane</keyword>
<evidence type="ECO:0000256" key="9">
    <source>
        <dbReference type="ARBA" id="ARBA00037934"/>
    </source>
</evidence>
<dbReference type="GO" id="GO:0005789">
    <property type="term" value="C:endoplasmic reticulum membrane"/>
    <property type="evidence" value="ECO:0007669"/>
    <property type="project" value="UniProtKB-SubCell"/>
</dbReference>
<evidence type="ECO:0000313" key="12">
    <source>
        <dbReference type="EMBL" id="RCI15097.1"/>
    </source>
</evidence>
<dbReference type="GO" id="GO:0005484">
    <property type="term" value="F:SNAP receptor activity"/>
    <property type="evidence" value="ECO:0007669"/>
    <property type="project" value="InterPro"/>
</dbReference>
<dbReference type="AlphaFoldDB" id="A0A367LL35"/>
<dbReference type="Proteomes" id="UP000253664">
    <property type="component" value="Unassembled WGS sequence"/>
</dbReference>
<evidence type="ECO:0000256" key="10">
    <source>
        <dbReference type="SAM" id="MobiDB-lite"/>
    </source>
</evidence>
<evidence type="ECO:0000256" key="8">
    <source>
        <dbReference type="ARBA" id="ARBA00023136"/>
    </source>
</evidence>
<dbReference type="GO" id="GO:0006890">
    <property type="term" value="P:retrograde vesicle-mediated transport, Golgi to endoplasmic reticulum"/>
    <property type="evidence" value="ECO:0007669"/>
    <property type="project" value="InterPro"/>
</dbReference>
<dbReference type="InterPro" id="IPR005606">
    <property type="entry name" value="Sec20"/>
</dbReference>
<reference evidence="12 13" key="1">
    <citation type="journal article" date="2015" name="BMC Genomics">
        <title>Insights from the genome of Ophiocordyceps polyrhachis-furcata to pathogenicity and host specificity in insect fungi.</title>
        <authorList>
            <person name="Wichadakul D."/>
            <person name="Kobmoo N."/>
            <person name="Ingsriswang S."/>
            <person name="Tangphatsornruang S."/>
            <person name="Chantasingh D."/>
            <person name="Luangsa-ard J.J."/>
            <person name="Eurwilaichitr L."/>
        </authorList>
    </citation>
    <scope>NUCLEOTIDE SEQUENCE [LARGE SCALE GENOMIC DNA]</scope>
    <source>
        <strain evidence="12 13">BCC 54312</strain>
    </source>
</reference>
<keyword evidence="7" id="KW-0175">Coiled coil</keyword>